<comment type="caution">
    <text evidence="3">The sequence shown here is derived from an EMBL/GenBank/DDBJ whole genome shotgun (WGS) entry which is preliminary data.</text>
</comment>
<dbReference type="Gene3D" id="2.60.40.640">
    <property type="match status" value="2"/>
</dbReference>
<evidence type="ECO:0000259" key="1">
    <source>
        <dbReference type="Pfam" id="PF00339"/>
    </source>
</evidence>
<name>A0A8H4ELS8_GIGMA</name>
<reference evidence="3 4" key="1">
    <citation type="journal article" date="2019" name="Environ. Microbiol.">
        <title>At the nexus of three kingdoms: the genome of the mycorrhizal fungus Gigaspora margarita provides insights into plant, endobacterial and fungal interactions.</title>
        <authorList>
            <person name="Venice F."/>
            <person name="Ghignone S."/>
            <person name="Salvioli di Fossalunga A."/>
            <person name="Amselem J."/>
            <person name="Novero M."/>
            <person name="Xianan X."/>
            <person name="Sedzielewska Toro K."/>
            <person name="Morin E."/>
            <person name="Lipzen A."/>
            <person name="Grigoriev I.V."/>
            <person name="Henrissat B."/>
            <person name="Martin F.M."/>
            <person name="Bonfante P."/>
        </authorList>
    </citation>
    <scope>NUCLEOTIDE SEQUENCE [LARGE SCALE GENOMIC DNA]</scope>
    <source>
        <strain evidence="3 4">BEG34</strain>
    </source>
</reference>
<evidence type="ECO:0000313" key="3">
    <source>
        <dbReference type="EMBL" id="KAF0512699.1"/>
    </source>
</evidence>
<feature type="domain" description="Arrestin C-terminal-like" evidence="2">
    <location>
        <begin position="193"/>
        <end position="319"/>
    </location>
</feature>
<dbReference type="GO" id="GO:0015031">
    <property type="term" value="P:protein transport"/>
    <property type="evidence" value="ECO:0007669"/>
    <property type="project" value="TreeGrafter"/>
</dbReference>
<dbReference type="OrthoDB" id="2333384at2759"/>
<evidence type="ECO:0000259" key="2">
    <source>
        <dbReference type="Pfam" id="PF02752"/>
    </source>
</evidence>
<protein>
    <recommendedName>
        <fullName evidence="5">Arrestin-like N-terminal domain-containing protein</fullName>
    </recommendedName>
</protein>
<dbReference type="PANTHER" id="PTHR11188:SF17">
    <property type="entry name" value="FI21816P1"/>
    <property type="match status" value="1"/>
</dbReference>
<sequence length="330" mass="38182">MALFQPPISSYIKASQKMWFTYSTSSNEFQHGLLGVTDSYIVGNLCLQFPESEPLKAKQIEVIIKGTEYVHWTTRHGNSSTTYTYKKQVLNQTLLLWESKSLKEDSYEEITKANYPFQFLLPNDLPQSMKLGTGRIYYKVKARINRKSNFMKLQGSEKKIKCKCLITRYSPLPRPAPVQWIEWDDPNALNRGLSYDISMDYDTFGPGNPIVVKLVVKLLKMDLNVKEIFIGLKEYHVFRAGGGKKSSKRYVQQISVFGDQLRTMLNNVWSHTCKIDVPIDEVKWTTNRHNINVRHQVKIKIKFGLFGPKNINLKREVNIANISNITEIYQ</sequence>
<keyword evidence="4" id="KW-1185">Reference proteome</keyword>
<dbReference type="AlphaFoldDB" id="A0A8H4ELS8"/>
<dbReference type="InterPro" id="IPR014756">
    <property type="entry name" value="Ig_E-set"/>
</dbReference>
<dbReference type="GO" id="GO:0005737">
    <property type="term" value="C:cytoplasm"/>
    <property type="evidence" value="ECO:0007669"/>
    <property type="project" value="TreeGrafter"/>
</dbReference>
<dbReference type="Proteomes" id="UP000439903">
    <property type="component" value="Unassembled WGS sequence"/>
</dbReference>
<gene>
    <name evidence="3" type="ORF">F8M41_017941</name>
</gene>
<dbReference type="InterPro" id="IPR014752">
    <property type="entry name" value="Arrestin-like_C"/>
</dbReference>
<evidence type="ECO:0008006" key="5">
    <source>
        <dbReference type="Google" id="ProtNLM"/>
    </source>
</evidence>
<evidence type="ECO:0000313" key="4">
    <source>
        <dbReference type="Proteomes" id="UP000439903"/>
    </source>
</evidence>
<dbReference type="SUPFAM" id="SSF81296">
    <property type="entry name" value="E set domains"/>
    <property type="match status" value="1"/>
</dbReference>
<dbReference type="EMBL" id="WTPW01000421">
    <property type="protein sequence ID" value="KAF0512699.1"/>
    <property type="molecule type" value="Genomic_DNA"/>
</dbReference>
<accession>A0A8H4ELS8</accession>
<dbReference type="PANTHER" id="PTHR11188">
    <property type="entry name" value="ARRESTIN DOMAIN CONTAINING PROTEIN"/>
    <property type="match status" value="1"/>
</dbReference>
<organism evidence="3 4">
    <name type="scientific">Gigaspora margarita</name>
    <dbReference type="NCBI Taxonomy" id="4874"/>
    <lineage>
        <taxon>Eukaryota</taxon>
        <taxon>Fungi</taxon>
        <taxon>Fungi incertae sedis</taxon>
        <taxon>Mucoromycota</taxon>
        <taxon>Glomeromycotina</taxon>
        <taxon>Glomeromycetes</taxon>
        <taxon>Diversisporales</taxon>
        <taxon>Gigasporaceae</taxon>
        <taxon>Gigaspora</taxon>
    </lineage>
</organism>
<proteinExistence type="predicted"/>
<dbReference type="Pfam" id="PF00339">
    <property type="entry name" value="Arrestin_N"/>
    <property type="match status" value="1"/>
</dbReference>
<feature type="domain" description="Arrestin-like N-terminal" evidence="1">
    <location>
        <begin position="43"/>
        <end position="152"/>
    </location>
</feature>
<dbReference type="Pfam" id="PF02752">
    <property type="entry name" value="Arrestin_C"/>
    <property type="match status" value="1"/>
</dbReference>
<dbReference type="InterPro" id="IPR050357">
    <property type="entry name" value="Arrestin_domain-protein"/>
</dbReference>
<dbReference type="InterPro" id="IPR011022">
    <property type="entry name" value="Arrestin_C-like"/>
</dbReference>
<dbReference type="InterPro" id="IPR011021">
    <property type="entry name" value="Arrestin-like_N"/>
</dbReference>